<accession>A0AAD5S1Z6</accession>
<evidence type="ECO:0000313" key="1">
    <source>
        <dbReference type="EMBL" id="KAJ3036634.1"/>
    </source>
</evidence>
<name>A0AAD5S1Z6_9FUNG</name>
<organism evidence="1 2">
    <name type="scientific">Rhizophlyctis rosea</name>
    <dbReference type="NCBI Taxonomy" id="64517"/>
    <lineage>
        <taxon>Eukaryota</taxon>
        <taxon>Fungi</taxon>
        <taxon>Fungi incertae sedis</taxon>
        <taxon>Chytridiomycota</taxon>
        <taxon>Chytridiomycota incertae sedis</taxon>
        <taxon>Chytridiomycetes</taxon>
        <taxon>Rhizophlyctidales</taxon>
        <taxon>Rhizophlyctidaceae</taxon>
        <taxon>Rhizophlyctis</taxon>
    </lineage>
</organism>
<dbReference type="EMBL" id="JADGJD010001917">
    <property type="protein sequence ID" value="KAJ3036634.1"/>
    <property type="molecule type" value="Genomic_DNA"/>
</dbReference>
<protein>
    <submittedName>
        <fullName evidence="1">Uncharacterized protein</fullName>
    </submittedName>
</protein>
<evidence type="ECO:0000313" key="2">
    <source>
        <dbReference type="Proteomes" id="UP001212841"/>
    </source>
</evidence>
<proteinExistence type="predicted"/>
<comment type="caution">
    <text evidence="1">The sequence shown here is derived from an EMBL/GenBank/DDBJ whole genome shotgun (WGS) entry which is preliminary data.</text>
</comment>
<sequence length="86" mass="9605">MSVVHSLYPQFATFTPAQKKHVRAGIKEFLTSKVGEERLHEVEARNKNDGTRAWIIPGELRREFKRWLGGVVRDVQEGTAGGGGSQ</sequence>
<keyword evidence="2" id="KW-1185">Reference proteome</keyword>
<dbReference type="Proteomes" id="UP001212841">
    <property type="component" value="Unassembled WGS sequence"/>
</dbReference>
<reference evidence="1" key="1">
    <citation type="submission" date="2020-05" db="EMBL/GenBank/DDBJ databases">
        <title>Phylogenomic resolution of chytrid fungi.</title>
        <authorList>
            <person name="Stajich J.E."/>
            <person name="Amses K."/>
            <person name="Simmons R."/>
            <person name="Seto K."/>
            <person name="Myers J."/>
            <person name="Bonds A."/>
            <person name="Quandt C.A."/>
            <person name="Barry K."/>
            <person name="Liu P."/>
            <person name="Grigoriev I."/>
            <person name="Longcore J.E."/>
            <person name="James T.Y."/>
        </authorList>
    </citation>
    <scope>NUCLEOTIDE SEQUENCE</scope>
    <source>
        <strain evidence="1">JEL0318</strain>
    </source>
</reference>
<gene>
    <name evidence="1" type="ORF">HK097_003782</name>
</gene>
<dbReference type="AlphaFoldDB" id="A0AAD5S1Z6"/>